<dbReference type="EC" id="1.3.1.48" evidence="2"/>
<accession>B3TK55</accession>
<dbReference type="InterPro" id="IPR041694">
    <property type="entry name" value="ADH_N_2"/>
</dbReference>
<protein>
    <recommendedName>
        <fullName evidence="3">15-oxoprostaglandin 13-reductase</fullName>
        <ecNumber evidence="2">1.3.1.48</ecNumber>
    </recommendedName>
    <alternativeName>
        <fullName evidence="3">15-oxoprostaglandin 13-reductase</fullName>
    </alternativeName>
</protein>
<evidence type="ECO:0000256" key="5">
    <source>
        <dbReference type="ARBA" id="ARBA00048290"/>
    </source>
</evidence>
<dbReference type="Pfam" id="PF16884">
    <property type="entry name" value="ADH_N_2"/>
    <property type="match status" value="1"/>
</dbReference>
<evidence type="ECO:0000256" key="2">
    <source>
        <dbReference type="ARBA" id="ARBA00011981"/>
    </source>
</evidence>
<proteinExistence type="evidence at transcript level"/>
<comment type="similarity">
    <text evidence="1">Belongs to the NADP-dependent oxidoreductase L4BD family.</text>
</comment>
<evidence type="ECO:0000259" key="7">
    <source>
        <dbReference type="Pfam" id="PF16884"/>
    </source>
</evidence>
<feature type="domain" description="Oxidoreductase N-terminal" evidence="7">
    <location>
        <begin position="3"/>
        <end position="53"/>
    </location>
</feature>
<dbReference type="Gene3D" id="3.90.180.10">
    <property type="entry name" value="Medium-chain alcohol dehydrogenases, catalytic domain"/>
    <property type="match status" value="1"/>
</dbReference>
<comment type="catalytic activity">
    <reaction evidence="4">
        <text>13,14-dihydro-15-oxo-prostaglandin F1alpha + NADP(+) = 15-oxoprostaglandin F1alpha + NADPH + H(+)</text>
        <dbReference type="Rhea" id="RHEA:50592"/>
        <dbReference type="ChEBI" id="CHEBI:15378"/>
        <dbReference type="ChEBI" id="CHEBI:57783"/>
        <dbReference type="ChEBI" id="CHEBI:58349"/>
        <dbReference type="ChEBI" id="CHEBI:79072"/>
        <dbReference type="ChEBI" id="CHEBI:133411"/>
    </reaction>
    <physiologicalReaction direction="right-to-left" evidence="4">
        <dbReference type="Rhea" id="RHEA:50594"/>
    </physiologicalReaction>
</comment>
<feature type="non-terminal residue" evidence="8">
    <location>
        <position position="60"/>
    </location>
</feature>
<name>B3TK55_HALDV</name>
<evidence type="ECO:0000313" key="8">
    <source>
        <dbReference type="EMBL" id="ABY87383.1"/>
    </source>
</evidence>
<reference evidence="8" key="2">
    <citation type="journal article" date="2008" name="Dev. Comp. Immunol.">
        <title>Identification of the up-regulated expression genes in hemocytes of variously colored abalone (Haliotis diversicolor Reeve, 1846) challenged with bacteria.</title>
        <authorList>
            <person name="Wang K.J."/>
            <person name="Ren H.L."/>
            <person name="Xu D.D."/>
            <person name="Cai L."/>
            <person name="Yang M."/>
        </authorList>
    </citation>
    <scope>NUCLEOTIDE SEQUENCE</scope>
</reference>
<organism evidence="8">
    <name type="scientific">Haliotis diversicolor</name>
    <name type="common">Abalone</name>
    <name type="synonym">Sulculus diversicolor</name>
    <dbReference type="NCBI Taxonomy" id="36095"/>
    <lineage>
        <taxon>Eukaryota</taxon>
        <taxon>Metazoa</taxon>
        <taxon>Spiralia</taxon>
        <taxon>Lophotrochozoa</taxon>
        <taxon>Mollusca</taxon>
        <taxon>Gastropoda</taxon>
        <taxon>Vetigastropoda</taxon>
        <taxon>Lepetellida</taxon>
        <taxon>Haliotoidea</taxon>
        <taxon>Haliotidae</taxon>
        <taxon>Haliotis</taxon>
    </lineage>
</organism>
<evidence type="ECO:0000256" key="6">
    <source>
        <dbReference type="ARBA" id="ARBA00049070"/>
    </source>
</evidence>
<dbReference type="SUPFAM" id="SSF50129">
    <property type="entry name" value="GroES-like"/>
    <property type="match status" value="1"/>
</dbReference>
<dbReference type="GO" id="GO:0047522">
    <property type="term" value="F:15-oxoprostaglandin 13-reductase [NAD(P)+] activity"/>
    <property type="evidence" value="ECO:0007669"/>
    <property type="project" value="UniProtKB-EC"/>
</dbReference>
<reference evidence="8" key="1">
    <citation type="submission" date="2007-10" db="EMBL/GenBank/DDBJ databases">
        <authorList>
            <person name="Ren H.-L."/>
            <person name="Wang K.-J."/>
            <person name="Xu D.-D."/>
            <person name="Cai L."/>
            <person name="Lin Z.-Y."/>
            <person name="Yang M."/>
            <person name="Qiao K."/>
            <person name="Zhang N."/>
        </authorList>
    </citation>
    <scope>NUCLEOTIDE SEQUENCE</scope>
</reference>
<evidence type="ECO:0000256" key="3">
    <source>
        <dbReference type="ARBA" id="ARBA00033119"/>
    </source>
</evidence>
<sequence length="60" mass="6491">MGKSWVLAKEFAGNPTEANFRQIDEQVPAPKQGEFVCDALCLTVDPYMRTGMAGSSIGKV</sequence>
<comment type="catalytic activity">
    <reaction evidence="6">
        <text>13,14-dihydro-15-oxo-prostaglandin E1 + NADP(+) = 15-oxoprostaglandin E1 + NADPH + H(+)</text>
        <dbReference type="Rhea" id="RHEA:50584"/>
        <dbReference type="ChEBI" id="CHEBI:15378"/>
        <dbReference type="ChEBI" id="CHEBI:57401"/>
        <dbReference type="ChEBI" id="CHEBI:57783"/>
        <dbReference type="ChEBI" id="CHEBI:58349"/>
        <dbReference type="ChEBI" id="CHEBI:133408"/>
    </reaction>
    <physiologicalReaction direction="right-to-left" evidence="6">
        <dbReference type="Rhea" id="RHEA:50586"/>
    </physiologicalReaction>
</comment>
<comment type="catalytic activity">
    <reaction evidence="5">
        <text>13,14-dihydro-15-oxo-PGF2alpha + NADP(+) = 15-oxoprostaglandin F2alpha + NADPH + H(+)</text>
        <dbReference type="Rhea" id="RHEA:50588"/>
        <dbReference type="ChEBI" id="CHEBI:15378"/>
        <dbReference type="ChEBI" id="CHEBI:57783"/>
        <dbReference type="ChEBI" id="CHEBI:58349"/>
        <dbReference type="ChEBI" id="CHEBI:133374"/>
        <dbReference type="ChEBI" id="CHEBI:133409"/>
    </reaction>
    <physiologicalReaction direction="right-to-left" evidence="5">
        <dbReference type="Rhea" id="RHEA:50590"/>
    </physiologicalReaction>
</comment>
<dbReference type="EMBL" id="EU244367">
    <property type="protein sequence ID" value="ABY87383.1"/>
    <property type="molecule type" value="mRNA"/>
</dbReference>
<evidence type="ECO:0000256" key="1">
    <source>
        <dbReference type="ARBA" id="ARBA00010460"/>
    </source>
</evidence>
<dbReference type="AlphaFoldDB" id="B3TK55"/>
<dbReference type="InterPro" id="IPR011032">
    <property type="entry name" value="GroES-like_sf"/>
</dbReference>
<evidence type="ECO:0000256" key="4">
    <source>
        <dbReference type="ARBA" id="ARBA00047878"/>
    </source>
</evidence>